<dbReference type="AlphaFoldDB" id="A0A9D3ZJP1"/>
<accession>A0A9D3ZJP1</accession>
<gene>
    <name evidence="2" type="ORF">J1N35_041865</name>
</gene>
<evidence type="ECO:0000313" key="3">
    <source>
        <dbReference type="Proteomes" id="UP000828251"/>
    </source>
</evidence>
<dbReference type="InterPro" id="IPR040256">
    <property type="entry name" value="At4g02000-like"/>
</dbReference>
<feature type="region of interest" description="Disordered" evidence="1">
    <location>
        <begin position="138"/>
        <end position="167"/>
    </location>
</feature>
<comment type="caution">
    <text evidence="2">The sequence shown here is derived from an EMBL/GenBank/DDBJ whole genome shotgun (WGS) entry which is preliminary data.</text>
</comment>
<keyword evidence="3" id="KW-1185">Reference proteome</keyword>
<proteinExistence type="predicted"/>
<dbReference type="EMBL" id="JAIQCV010000012">
    <property type="protein sequence ID" value="KAH1040122.1"/>
    <property type="molecule type" value="Genomic_DNA"/>
</dbReference>
<evidence type="ECO:0000256" key="1">
    <source>
        <dbReference type="SAM" id="MobiDB-lite"/>
    </source>
</evidence>
<dbReference type="OrthoDB" id="1743776at2759"/>
<dbReference type="PANTHER" id="PTHR31286:SF99">
    <property type="entry name" value="DUF4283 DOMAIN-CONTAINING PROTEIN"/>
    <property type="match status" value="1"/>
</dbReference>
<dbReference type="PANTHER" id="PTHR31286">
    <property type="entry name" value="GLYCINE-RICH CELL WALL STRUCTURAL PROTEIN 1.8-LIKE"/>
    <property type="match status" value="1"/>
</dbReference>
<evidence type="ECO:0008006" key="4">
    <source>
        <dbReference type="Google" id="ProtNLM"/>
    </source>
</evidence>
<dbReference type="Proteomes" id="UP000828251">
    <property type="component" value="Unassembled WGS sequence"/>
</dbReference>
<organism evidence="2 3">
    <name type="scientific">Gossypium stocksii</name>
    <dbReference type="NCBI Taxonomy" id="47602"/>
    <lineage>
        <taxon>Eukaryota</taxon>
        <taxon>Viridiplantae</taxon>
        <taxon>Streptophyta</taxon>
        <taxon>Embryophyta</taxon>
        <taxon>Tracheophyta</taxon>
        <taxon>Spermatophyta</taxon>
        <taxon>Magnoliopsida</taxon>
        <taxon>eudicotyledons</taxon>
        <taxon>Gunneridae</taxon>
        <taxon>Pentapetalae</taxon>
        <taxon>rosids</taxon>
        <taxon>malvids</taxon>
        <taxon>Malvales</taxon>
        <taxon>Malvaceae</taxon>
        <taxon>Malvoideae</taxon>
        <taxon>Gossypium</taxon>
    </lineage>
</organism>
<sequence length="207" mass="23186">MDCLWLIPYGLLEGLYNQYLLKATGETIGPVLKIDHKTNNGVRGRFARLVVHVDLSKSLILKLKIVWKTQQVEYESLPNVCLGCGQFGHNKDFRSHHPSAKTKECELKEQPKSKTDKKHKRVEEERFGPWMLVERRQRQSSRTAVNKSPMVTGKVVGGSRSGVLDGSLSEIEGEDDSVGLIDTDKFAARIECNLSRTDSASNEGKSC</sequence>
<protein>
    <recommendedName>
        <fullName evidence="4">Zinc knuckle CX2CX4HX4C domain-containing protein</fullName>
    </recommendedName>
</protein>
<evidence type="ECO:0000313" key="2">
    <source>
        <dbReference type="EMBL" id="KAH1040122.1"/>
    </source>
</evidence>
<reference evidence="2 3" key="1">
    <citation type="journal article" date="2021" name="Plant Biotechnol. J.">
        <title>Multi-omics assisted identification of the key and species-specific regulatory components of drought-tolerant mechanisms in Gossypium stocksii.</title>
        <authorList>
            <person name="Yu D."/>
            <person name="Ke L."/>
            <person name="Zhang D."/>
            <person name="Wu Y."/>
            <person name="Sun Y."/>
            <person name="Mei J."/>
            <person name="Sun J."/>
            <person name="Sun Y."/>
        </authorList>
    </citation>
    <scope>NUCLEOTIDE SEQUENCE [LARGE SCALE GENOMIC DNA]</scope>
    <source>
        <strain evidence="3">cv. E1</strain>
        <tissue evidence="2">Leaf</tissue>
    </source>
</reference>
<name>A0A9D3ZJP1_9ROSI</name>